<dbReference type="InterPro" id="IPR027417">
    <property type="entry name" value="P-loop_NTPase"/>
</dbReference>
<evidence type="ECO:0000256" key="2">
    <source>
        <dbReference type="ARBA" id="ARBA00022448"/>
    </source>
</evidence>
<dbReference type="GO" id="GO:0015807">
    <property type="term" value="P:L-amino acid transport"/>
    <property type="evidence" value="ECO:0007669"/>
    <property type="project" value="TreeGrafter"/>
</dbReference>
<keyword evidence="3" id="KW-0547">Nucleotide-binding</keyword>
<dbReference type="Proteomes" id="UP000008120">
    <property type="component" value="Chromosome"/>
</dbReference>
<evidence type="ECO:0000313" key="7">
    <source>
        <dbReference type="EMBL" id="BAJ48435.1"/>
    </source>
</evidence>
<dbReference type="Pfam" id="PF00005">
    <property type="entry name" value="ABC_tran"/>
    <property type="match status" value="1"/>
</dbReference>
<evidence type="ECO:0000259" key="6">
    <source>
        <dbReference type="PROSITE" id="PS50893"/>
    </source>
</evidence>
<dbReference type="InterPro" id="IPR017871">
    <property type="entry name" value="ABC_transporter-like_CS"/>
</dbReference>
<dbReference type="GO" id="GO:0015658">
    <property type="term" value="F:branched-chain amino acid transmembrane transporter activity"/>
    <property type="evidence" value="ECO:0007669"/>
    <property type="project" value="TreeGrafter"/>
</dbReference>
<dbReference type="Gene3D" id="3.40.50.300">
    <property type="entry name" value="P-loop containing nucleotide triphosphate hydrolases"/>
    <property type="match status" value="1"/>
</dbReference>
<organism evidence="7 8">
    <name type="scientific">Caldiarchaeum subterraneum</name>
    <dbReference type="NCBI Taxonomy" id="311458"/>
    <lineage>
        <taxon>Archaea</taxon>
        <taxon>Nitrososphaerota</taxon>
        <taxon>Candidatus Caldarchaeales</taxon>
        <taxon>Candidatus Caldarchaeaceae</taxon>
        <taxon>Candidatus Caldarchaeum</taxon>
    </lineage>
</organism>
<dbReference type="PROSITE" id="PS50893">
    <property type="entry name" value="ABC_TRANSPORTER_2"/>
    <property type="match status" value="1"/>
</dbReference>
<evidence type="ECO:0000313" key="8">
    <source>
        <dbReference type="Proteomes" id="UP000008120"/>
    </source>
</evidence>
<evidence type="ECO:0000256" key="3">
    <source>
        <dbReference type="ARBA" id="ARBA00022741"/>
    </source>
</evidence>
<dbReference type="SMART" id="SM00382">
    <property type="entry name" value="AAA"/>
    <property type="match status" value="1"/>
</dbReference>
<dbReference type="PANTHER" id="PTHR43820:SF4">
    <property type="entry name" value="HIGH-AFFINITY BRANCHED-CHAIN AMINO ACID TRANSPORT ATP-BINDING PROTEIN LIVF"/>
    <property type="match status" value="1"/>
</dbReference>
<name>E6N816_CALS0</name>
<dbReference type="GO" id="GO:0005524">
    <property type="term" value="F:ATP binding"/>
    <property type="evidence" value="ECO:0007669"/>
    <property type="project" value="UniProtKB-KW"/>
</dbReference>
<dbReference type="InterPro" id="IPR052156">
    <property type="entry name" value="BCAA_Transport_ATP-bd_LivF"/>
</dbReference>
<protein>
    <submittedName>
        <fullName evidence="7">Branched-chain amino acid ABC transporter ATP-binding protein</fullName>
    </submittedName>
</protein>
<dbReference type="CDD" id="cd03224">
    <property type="entry name" value="ABC_TM1139_LivF_branched"/>
    <property type="match status" value="1"/>
</dbReference>
<evidence type="ECO:0000256" key="5">
    <source>
        <dbReference type="ARBA" id="ARBA00022970"/>
    </source>
</evidence>
<gene>
    <name evidence="7" type="ORF">HGMM_F29A12C11</name>
</gene>
<keyword evidence="2" id="KW-0813">Transport</keyword>
<feature type="domain" description="ABC transporter" evidence="6">
    <location>
        <begin position="5"/>
        <end position="238"/>
    </location>
</feature>
<keyword evidence="5" id="KW-0029">Amino-acid transport</keyword>
<dbReference type="SUPFAM" id="SSF52540">
    <property type="entry name" value="P-loop containing nucleoside triphosphate hydrolases"/>
    <property type="match status" value="1"/>
</dbReference>
<proteinExistence type="inferred from homology"/>
<keyword evidence="4 7" id="KW-0067">ATP-binding</keyword>
<accession>E6N816</accession>
<reference evidence="7 8" key="2">
    <citation type="journal article" date="2011" name="Nucleic Acids Res.">
        <title>Insights into the evolution of Archaea and eukaryotic protein modifier systems revealed by the genome of a novel archaeal group.</title>
        <authorList>
            <person name="Nunoura T."/>
            <person name="Takaki Y."/>
            <person name="Kakuta J."/>
            <person name="Nishi S."/>
            <person name="Sugahara J."/>
            <person name="Kazama H."/>
            <person name="Chee G."/>
            <person name="Hattori M."/>
            <person name="Kanai A."/>
            <person name="Atomi H."/>
            <person name="Takai K."/>
            <person name="Takami H."/>
        </authorList>
    </citation>
    <scope>NUCLEOTIDE SEQUENCE [LARGE SCALE GENOMIC DNA]</scope>
</reference>
<comment type="similarity">
    <text evidence="1">Belongs to the ABC transporter superfamily.</text>
</comment>
<evidence type="ECO:0000256" key="1">
    <source>
        <dbReference type="ARBA" id="ARBA00005417"/>
    </source>
</evidence>
<reference evidence="7 8" key="1">
    <citation type="journal article" date="2005" name="Environ. Microbiol.">
        <title>Genetic and functional properties of uncultivated thermophilic crenarchaeotes from a subsurface gold mine as revealed by analysis of genome fragments.</title>
        <authorList>
            <person name="Nunoura T."/>
            <person name="Hirayama H."/>
            <person name="Takami H."/>
            <person name="Oida H."/>
            <person name="Nishi S."/>
            <person name="Shimamura S."/>
            <person name="Suzuki Y."/>
            <person name="Inagaki F."/>
            <person name="Takai K."/>
            <person name="Nealson K.H."/>
            <person name="Horikoshi K."/>
        </authorList>
    </citation>
    <scope>NUCLEOTIDE SEQUENCE [LARGE SCALE GENOMIC DNA]</scope>
</reference>
<dbReference type="InterPro" id="IPR003439">
    <property type="entry name" value="ABC_transporter-like_ATP-bd"/>
</dbReference>
<dbReference type="PANTHER" id="PTHR43820">
    <property type="entry name" value="HIGH-AFFINITY BRANCHED-CHAIN AMINO ACID TRANSPORT ATP-BINDING PROTEIN LIVF"/>
    <property type="match status" value="1"/>
</dbReference>
<dbReference type="GO" id="GO:0016887">
    <property type="term" value="F:ATP hydrolysis activity"/>
    <property type="evidence" value="ECO:0007669"/>
    <property type="project" value="InterPro"/>
</dbReference>
<dbReference type="InterPro" id="IPR003593">
    <property type="entry name" value="AAA+_ATPase"/>
</dbReference>
<dbReference type="PROSITE" id="PS00211">
    <property type="entry name" value="ABC_TRANSPORTER_1"/>
    <property type="match status" value="1"/>
</dbReference>
<dbReference type="AlphaFoldDB" id="E6N816"/>
<dbReference type="EMBL" id="AP011865">
    <property type="protein sequence ID" value="BAJ48435.1"/>
    <property type="molecule type" value="Genomic_DNA"/>
</dbReference>
<sequence>MEKVLEAVGLTAGYGHVTIIEDISVDVREREIVAVIGPNGAGKTTLMLALAGLATVKSGKTLLNNEDITRLPPYERVVKGLVLSLERRRLFPDMTVYENVMTGAYRRRDRENIRKDYEMVAELFPIIEKRRRQLAGTLSGGEQQMVALARALMARPRVLLLDEPSVGLAPIARLAVFEKVREIRERQNIAILVVEQDAALALQTADRAYVMEGGRITLEGSGTGLLSSPKIRESYIGL</sequence>
<evidence type="ECO:0000256" key="4">
    <source>
        <dbReference type="ARBA" id="ARBA00022840"/>
    </source>
</evidence>